<feature type="chain" id="PRO_5047168423" description="SPOR domain-containing protein" evidence="1">
    <location>
        <begin position="23"/>
        <end position="705"/>
    </location>
</feature>
<dbReference type="InterPro" id="IPR013486">
    <property type="entry name" value="SpoIID/LytB"/>
</dbReference>
<evidence type="ECO:0000256" key="1">
    <source>
        <dbReference type="SAM" id="SignalP"/>
    </source>
</evidence>
<comment type="caution">
    <text evidence="3">The sequence shown here is derived from an EMBL/GenBank/DDBJ whole genome shotgun (WGS) entry which is preliminary data.</text>
</comment>
<keyword evidence="1" id="KW-0732">Signal</keyword>
<accession>A0ABQ5QH94</accession>
<gene>
    <name evidence="3" type="ORF">GETHLI_27310</name>
</gene>
<dbReference type="SUPFAM" id="SSF110997">
    <property type="entry name" value="Sporulation related repeat"/>
    <property type="match status" value="1"/>
</dbReference>
<dbReference type="Pfam" id="PF05036">
    <property type="entry name" value="SPOR"/>
    <property type="match status" value="1"/>
</dbReference>
<feature type="signal peptide" evidence="1">
    <location>
        <begin position="1"/>
        <end position="22"/>
    </location>
</feature>
<evidence type="ECO:0000313" key="3">
    <source>
        <dbReference type="EMBL" id="GLH74229.1"/>
    </source>
</evidence>
<dbReference type="Gene3D" id="3.30.70.1070">
    <property type="entry name" value="Sporulation related repeat"/>
    <property type="match status" value="1"/>
</dbReference>
<dbReference type="InterPro" id="IPR013693">
    <property type="entry name" value="SpoIID/LytB_N"/>
</dbReference>
<dbReference type="PROSITE" id="PS51724">
    <property type="entry name" value="SPOR"/>
    <property type="match status" value="1"/>
</dbReference>
<reference evidence="3 4" key="1">
    <citation type="journal article" date="2023" name="Antonie Van Leeuwenhoek">
        <title>Mesoterricola silvestris gen. nov., sp. nov., Mesoterricola sediminis sp. nov., Geothrix oryzae sp. nov., Geothrix edaphica sp. nov., Geothrix rubra sp. nov., and Geothrix limicola sp. nov., six novel members of Acidobacteriota isolated from soils.</title>
        <authorList>
            <person name="Itoh H."/>
            <person name="Sugisawa Y."/>
            <person name="Mise K."/>
            <person name="Xu Z."/>
            <person name="Kuniyasu M."/>
            <person name="Ushijima N."/>
            <person name="Kawano K."/>
            <person name="Kobayashi E."/>
            <person name="Shiratori Y."/>
            <person name="Masuda Y."/>
            <person name="Senoo K."/>
        </authorList>
    </citation>
    <scope>NUCLEOTIDE SEQUENCE [LARGE SCALE GENOMIC DNA]</scope>
    <source>
        <strain evidence="3 4">Red804</strain>
    </source>
</reference>
<keyword evidence="4" id="KW-1185">Reference proteome</keyword>
<proteinExistence type="predicted"/>
<dbReference type="InterPro" id="IPR036680">
    <property type="entry name" value="SPOR-like_sf"/>
</dbReference>
<sequence length="705" mass="77782">MKRLPVPALVLTIVSAAPALVAAQPPLRIGLDTQATEWIVSLEGGGQICDRSGKPLMKLAPDEKLRIWWDSRGLSDPTAEYRIQVGKPHTAAEAATLMKRLKELGEAPDRLKIPDADTWRVVTGHFREAREAEPVLQKLQDLGFEELWVATEPRPNQPHKGRALYAVTDRYERRALPLEGVWLKPTGDLTALQGKGRYRGKVEIFPNAQGRLTVVNTLDLETYLRGVVPKEMGAWEFPNLEALKAQAVAARTYAVANRGKRAADGFDMGDTVADQVYGGRDGEQSLTDRAVQETEGLFATYGGKPIQALFMANCGGHTTDVSQVFGGEAPYLRAVPCYPAKPLTLPYSSGQPTTSEIQQPWLSWELLRLASVAIPASWLSGERLAKPASQGDLAEPVRLLQQRLGVEAQPLAREGNLYLGLARAFGFQRLVEGQERPQDAAYFLPAALPEDRLLATFLTRRGIVPASAWAASEPVPLRQALQVLGRLWQELEAFAPGEGSLLADRQVRRKRGGPEPLALASSLLLAEEGPDGSLRLVPNAEIQVGDRLKWIPGEGGPAQVLVRRLDPDGAAWDRYNPTAHWRVEYTEADLLDTVRKRIKVPGIRELKADYNDQGRVQDLTLVDTQGRPHRVHGMHIRGLLGLKDNVFRWLTVGQGASRRWIFYGRGWGHGLGMCQTGAYGMALEGASFQQILQHYYPGMNLQRVD</sequence>
<name>A0ABQ5QH94_9BACT</name>
<dbReference type="Proteomes" id="UP001165069">
    <property type="component" value="Unassembled WGS sequence"/>
</dbReference>
<dbReference type="EMBL" id="BSDE01000005">
    <property type="protein sequence ID" value="GLH74229.1"/>
    <property type="molecule type" value="Genomic_DNA"/>
</dbReference>
<dbReference type="NCBIfam" id="TIGR02669">
    <property type="entry name" value="SpoIID_LytB"/>
    <property type="match status" value="1"/>
</dbReference>
<dbReference type="InterPro" id="IPR007730">
    <property type="entry name" value="SPOR-like_dom"/>
</dbReference>
<feature type="domain" description="SPOR" evidence="2">
    <location>
        <begin position="75"/>
        <end position="151"/>
    </location>
</feature>
<protein>
    <recommendedName>
        <fullName evidence="2">SPOR domain-containing protein</fullName>
    </recommendedName>
</protein>
<organism evidence="3 4">
    <name type="scientific">Geothrix limicola</name>
    <dbReference type="NCBI Taxonomy" id="2927978"/>
    <lineage>
        <taxon>Bacteria</taxon>
        <taxon>Pseudomonadati</taxon>
        <taxon>Acidobacteriota</taxon>
        <taxon>Holophagae</taxon>
        <taxon>Holophagales</taxon>
        <taxon>Holophagaceae</taxon>
        <taxon>Geothrix</taxon>
    </lineage>
</organism>
<evidence type="ECO:0000259" key="2">
    <source>
        <dbReference type="PROSITE" id="PS51724"/>
    </source>
</evidence>
<dbReference type="Pfam" id="PF08486">
    <property type="entry name" value="SpoIID"/>
    <property type="match status" value="1"/>
</dbReference>
<dbReference type="RefSeq" id="WP_285576258.1">
    <property type="nucleotide sequence ID" value="NZ_BSDE01000005.1"/>
</dbReference>
<evidence type="ECO:0000313" key="4">
    <source>
        <dbReference type="Proteomes" id="UP001165069"/>
    </source>
</evidence>